<dbReference type="RefSeq" id="WP_184833397.1">
    <property type="nucleotide sequence ID" value="NZ_JACHMN010000002.1"/>
</dbReference>
<keyword evidence="2" id="KW-0808">Transferase</keyword>
<dbReference type="InterPro" id="IPR001447">
    <property type="entry name" value="Arylamine_N-AcTrfase"/>
</dbReference>
<dbReference type="EMBL" id="JACHMN010000002">
    <property type="protein sequence ID" value="MBB5867893.1"/>
    <property type="molecule type" value="Genomic_DNA"/>
</dbReference>
<comment type="similarity">
    <text evidence="1">Belongs to the arylamine N-acetyltransferase family.</text>
</comment>
<dbReference type="Gene3D" id="3.30.2140.10">
    <property type="entry name" value="Arylamine N-acetyltransferase"/>
    <property type="match status" value="1"/>
</dbReference>
<dbReference type="InterPro" id="IPR038765">
    <property type="entry name" value="Papain-like_cys_pep_sf"/>
</dbReference>
<dbReference type="Proteomes" id="UP000587527">
    <property type="component" value="Unassembled WGS sequence"/>
</dbReference>
<dbReference type="AlphaFoldDB" id="A0A841BLN9"/>
<evidence type="ECO:0000313" key="3">
    <source>
        <dbReference type="Proteomes" id="UP000587527"/>
    </source>
</evidence>
<organism evidence="2 3">
    <name type="scientific">Allocatelliglobosispora scoriae</name>
    <dbReference type="NCBI Taxonomy" id="643052"/>
    <lineage>
        <taxon>Bacteria</taxon>
        <taxon>Bacillati</taxon>
        <taxon>Actinomycetota</taxon>
        <taxon>Actinomycetes</taxon>
        <taxon>Micromonosporales</taxon>
        <taxon>Micromonosporaceae</taxon>
        <taxon>Allocatelliglobosispora</taxon>
    </lineage>
</organism>
<dbReference type="PANTHER" id="PTHR11786:SF0">
    <property type="entry name" value="ARYLAMINE N-ACETYLTRANSFERASE 4-RELATED"/>
    <property type="match status" value="1"/>
</dbReference>
<dbReference type="SUPFAM" id="SSF54001">
    <property type="entry name" value="Cysteine proteinases"/>
    <property type="match status" value="1"/>
</dbReference>
<proteinExistence type="inferred from homology"/>
<dbReference type="Pfam" id="PF00797">
    <property type="entry name" value="Acetyltransf_2"/>
    <property type="match status" value="1"/>
</dbReference>
<dbReference type="Gene3D" id="2.40.128.150">
    <property type="entry name" value="Cysteine proteinases"/>
    <property type="match status" value="1"/>
</dbReference>
<protein>
    <submittedName>
        <fullName evidence="2">Arylamine N-acetyltransferase</fullName>
    </submittedName>
</protein>
<comment type="caution">
    <text evidence="2">The sequence shown here is derived from an EMBL/GenBank/DDBJ whole genome shotgun (WGS) entry which is preliminary data.</text>
</comment>
<keyword evidence="3" id="KW-1185">Reference proteome</keyword>
<evidence type="ECO:0000256" key="1">
    <source>
        <dbReference type="ARBA" id="ARBA00006547"/>
    </source>
</evidence>
<sequence length="269" mass="29575">MDGGLVDAYLRRLGVTGAAPSPQFLARLHAAHVERATYTNLQIIRSAPVGIEPVEAAREIVEGRHGYCFQLNSAFAWLLEALGFTVTLHSGLVPHVPKYGQDSPALTHLTILVHDLDGTWFVDVGLGDGMSEPLPLRAGSYRQGPFEYRLEPTPTVDGWRFVHDPRGSFAYMQFSTAPVGLADFYPAHRQLSGAAGSPYKKYLLAQSRRPDRVETMRGCVFTVLGADGPTRRVIDDPESWRATLVELGLADDGLLDLWPDARAASLHLW</sequence>
<dbReference type="PANTHER" id="PTHR11786">
    <property type="entry name" value="N-HYDROXYARYLAMINE O-ACETYLTRANSFERASE"/>
    <property type="match status" value="1"/>
</dbReference>
<evidence type="ECO:0000313" key="2">
    <source>
        <dbReference type="EMBL" id="MBB5867893.1"/>
    </source>
</evidence>
<accession>A0A841BLN9</accession>
<dbReference type="GO" id="GO:0016407">
    <property type="term" value="F:acetyltransferase activity"/>
    <property type="evidence" value="ECO:0007669"/>
    <property type="project" value="InterPro"/>
</dbReference>
<gene>
    <name evidence="2" type="ORF">F4553_001272</name>
</gene>
<name>A0A841BLN9_9ACTN</name>
<reference evidence="2 3" key="1">
    <citation type="submission" date="2020-08" db="EMBL/GenBank/DDBJ databases">
        <title>Sequencing the genomes of 1000 actinobacteria strains.</title>
        <authorList>
            <person name="Klenk H.-P."/>
        </authorList>
    </citation>
    <scope>NUCLEOTIDE SEQUENCE [LARGE SCALE GENOMIC DNA]</scope>
    <source>
        <strain evidence="2 3">DSM 45362</strain>
    </source>
</reference>